<dbReference type="Proteomes" id="UP000298652">
    <property type="component" value="Chromosome 5"/>
</dbReference>
<dbReference type="EMBL" id="CM016556">
    <property type="protein sequence ID" value="TKW18668.1"/>
    <property type="molecule type" value="Genomic_DNA"/>
</dbReference>
<protein>
    <recommendedName>
        <fullName evidence="5">Transmembrane protein</fullName>
    </recommendedName>
</protein>
<feature type="compositionally biased region" description="Basic and acidic residues" evidence="1">
    <location>
        <begin position="35"/>
        <end position="47"/>
    </location>
</feature>
<keyword evidence="2" id="KW-0472">Membrane</keyword>
<sequence>MIHRARAADHVPARSGARKPQASLSARGGSGPSTRDARRFAGSEGRIRRARGRSFPGRKLPRAGVKPGAGGKAKAEATPGDGDGRLSASVCVCVTKSTKLVVWACFACLYLVALFFVVGLPSCSCLSVALVFPTPTRCFVFFTLRLVSFQTVILLTSTLCQQYVSATFFSPQGVLKGSHRMFGC</sequence>
<dbReference type="AlphaFoldDB" id="A0A4U6UQN1"/>
<keyword evidence="4" id="KW-1185">Reference proteome</keyword>
<evidence type="ECO:0008006" key="5">
    <source>
        <dbReference type="Google" id="ProtNLM"/>
    </source>
</evidence>
<proteinExistence type="predicted"/>
<accession>A0A4U6UQN1</accession>
<feature type="compositionally biased region" description="Basic and acidic residues" evidence="1">
    <location>
        <begin position="1"/>
        <end position="12"/>
    </location>
</feature>
<feature type="transmembrane region" description="Helical" evidence="2">
    <location>
        <begin position="139"/>
        <end position="159"/>
    </location>
</feature>
<feature type="region of interest" description="Disordered" evidence="1">
    <location>
        <begin position="1"/>
        <end position="83"/>
    </location>
</feature>
<keyword evidence="2" id="KW-1133">Transmembrane helix</keyword>
<evidence type="ECO:0000313" key="3">
    <source>
        <dbReference type="EMBL" id="TKW18668.1"/>
    </source>
</evidence>
<dbReference type="Gramene" id="TKW18668">
    <property type="protein sequence ID" value="TKW18668"/>
    <property type="gene ID" value="SEVIR_5G446050v2"/>
</dbReference>
<organism evidence="3 4">
    <name type="scientific">Setaria viridis</name>
    <name type="common">Green bristlegrass</name>
    <name type="synonym">Setaria italica subsp. viridis</name>
    <dbReference type="NCBI Taxonomy" id="4556"/>
    <lineage>
        <taxon>Eukaryota</taxon>
        <taxon>Viridiplantae</taxon>
        <taxon>Streptophyta</taxon>
        <taxon>Embryophyta</taxon>
        <taxon>Tracheophyta</taxon>
        <taxon>Spermatophyta</taxon>
        <taxon>Magnoliopsida</taxon>
        <taxon>Liliopsida</taxon>
        <taxon>Poales</taxon>
        <taxon>Poaceae</taxon>
        <taxon>PACMAD clade</taxon>
        <taxon>Panicoideae</taxon>
        <taxon>Panicodae</taxon>
        <taxon>Paniceae</taxon>
        <taxon>Cenchrinae</taxon>
        <taxon>Setaria</taxon>
    </lineage>
</organism>
<name>A0A4U6UQN1_SETVI</name>
<feature type="transmembrane region" description="Helical" evidence="2">
    <location>
        <begin position="100"/>
        <end position="132"/>
    </location>
</feature>
<evidence type="ECO:0000256" key="2">
    <source>
        <dbReference type="SAM" id="Phobius"/>
    </source>
</evidence>
<keyword evidence="2" id="KW-0812">Transmembrane</keyword>
<reference evidence="3" key="1">
    <citation type="submission" date="2019-03" db="EMBL/GenBank/DDBJ databases">
        <title>WGS assembly of Setaria viridis.</title>
        <authorList>
            <person name="Huang P."/>
            <person name="Jenkins J."/>
            <person name="Grimwood J."/>
            <person name="Barry K."/>
            <person name="Healey A."/>
            <person name="Mamidi S."/>
            <person name="Sreedasyam A."/>
            <person name="Shu S."/>
            <person name="Feldman M."/>
            <person name="Wu J."/>
            <person name="Yu Y."/>
            <person name="Chen C."/>
            <person name="Johnson J."/>
            <person name="Rokhsar D."/>
            <person name="Baxter I."/>
            <person name="Schmutz J."/>
            <person name="Brutnell T."/>
            <person name="Kellogg E."/>
        </authorList>
    </citation>
    <scope>NUCLEOTIDE SEQUENCE [LARGE SCALE GENOMIC DNA]</scope>
</reference>
<evidence type="ECO:0000256" key="1">
    <source>
        <dbReference type="SAM" id="MobiDB-lite"/>
    </source>
</evidence>
<gene>
    <name evidence="3" type="ORF">SEVIR_5G446050v2</name>
</gene>
<evidence type="ECO:0000313" key="4">
    <source>
        <dbReference type="Proteomes" id="UP000298652"/>
    </source>
</evidence>